<comment type="caution">
    <text evidence="1">The sequence shown here is derived from an EMBL/GenBank/DDBJ whole genome shotgun (WGS) entry which is preliminary data.</text>
</comment>
<sequence>MSLNSLAPPEKIGLFGELFPPKPHWTTAQVPDLAGQIIIVTGGNSGIGKESCRVLLSRNAKVYLAARSESKSQQAIEDLKKQTGKDDVHFLQLDLADLSSVRKAAEEYCSKETELHVLLNNGGVMTPPLDLITAQGYDGQFGTNVLGHFFFIQLLLPTILRTAKGETSGKPFRPRIVNVSSNGHVLFKVPGGVQWDTLLKGDESLSARKKLGVQGLYGQSKLGNVLLTKELAARYGMDGVVAISLHPGSIKTELGRHVPALMRRLTNWLLYDVSYGAITQLYAATSLDALEMNGEYLTTWARRQLPSTWARDEELRQKVWAWCEEQVKGF</sequence>
<dbReference type="EMBL" id="MU275860">
    <property type="protein sequence ID" value="KAI0050566.1"/>
    <property type="molecule type" value="Genomic_DNA"/>
</dbReference>
<dbReference type="Proteomes" id="UP000814033">
    <property type="component" value="Unassembled WGS sequence"/>
</dbReference>
<name>A0ACB8S3U7_9AGAM</name>
<protein>
    <submittedName>
        <fullName evidence="1">NAD-P-binding protein</fullName>
    </submittedName>
</protein>
<gene>
    <name evidence="1" type="ORF">FA95DRAFT_1513727</name>
</gene>
<organism evidence="1 2">
    <name type="scientific">Auriscalpium vulgare</name>
    <dbReference type="NCBI Taxonomy" id="40419"/>
    <lineage>
        <taxon>Eukaryota</taxon>
        <taxon>Fungi</taxon>
        <taxon>Dikarya</taxon>
        <taxon>Basidiomycota</taxon>
        <taxon>Agaricomycotina</taxon>
        <taxon>Agaricomycetes</taxon>
        <taxon>Russulales</taxon>
        <taxon>Auriscalpiaceae</taxon>
        <taxon>Auriscalpium</taxon>
    </lineage>
</organism>
<evidence type="ECO:0000313" key="1">
    <source>
        <dbReference type="EMBL" id="KAI0050566.1"/>
    </source>
</evidence>
<proteinExistence type="predicted"/>
<keyword evidence="2" id="KW-1185">Reference proteome</keyword>
<evidence type="ECO:0000313" key="2">
    <source>
        <dbReference type="Proteomes" id="UP000814033"/>
    </source>
</evidence>
<accession>A0ACB8S3U7</accession>
<reference evidence="1" key="1">
    <citation type="submission" date="2021-02" db="EMBL/GenBank/DDBJ databases">
        <authorList>
            <consortium name="DOE Joint Genome Institute"/>
            <person name="Ahrendt S."/>
            <person name="Looney B.P."/>
            <person name="Miyauchi S."/>
            <person name="Morin E."/>
            <person name="Drula E."/>
            <person name="Courty P.E."/>
            <person name="Chicoki N."/>
            <person name="Fauchery L."/>
            <person name="Kohler A."/>
            <person name="Kuo A."/>
            <person name="Labutti K."/>
            <person name="Pangilinan J."/>
            <person name="Lipzen A."/>
            <person name="Riley R."/>
            <person name="Andreopoulos W."/>
            <person name="He G."/>
            <person name="Johnson J."/>
            <person name="Barry K.W."/>
            <person name="Grigoriev I.V."/>
            <person name="Nagy L."/>
            <person name="Hibbett D."/>
            <person name="Henrissat B."/>
            <person name="Matheny P.B."/>
            <person name="Labbe J."/>
            <person name="Martin F."/>
        </authorList>
    </citation>
    <scope>NUCLEOTIDE SEQUENCE</scope>
    <source>
        <strain evidence="1">FP105234-sp</strain>
    </source>
</reference>
<reference evidence="1" key="2">
    <citation type="journal article" date="2022" name="New Phytol.">
        <title>Evolutionary transition to the ectomycorrhizal habit in the genomes of a hyperdiverse lineage of mushroom-forming fungi.</title>
        <authorList>
            <person name="Looney B."/>
            <person name="Miyauchi S."/>
            <person name="Morin E."/>
            <person name="Drula E."/>
            <person name="Courty P.E."/>
            <person name="Kohler A."/>
            <person name="Kuo A."/>
            <person name="LaButti K."/>
            <person name="Pangilinan J."/>
            <person name="Lipzen A."/>
            <person name="Riley R."/>
            <person name="Andreopoulos W."/>
            <person name="He G."/>
            <person name="Johnson J."/>
            <person name="Nolan M."/>
            <person name="Tritt A."/>
            <person name="Barry K.W."/>
            <person name="Grigoriev I.V."/>
            <person name="Nagy L.G."/>
            <person name="Hibbett D."/>
            <person name="Henrissat B."/>
            <person name="Matheny P.B."/>
            <person name="Labbe J."/>
            <person name="Martin F.M."/>
        </authorList>
    </citation>
    <scope>NUCLEOTIDE SEQUENCE</scope>
    <source>
        <strain evidence="1">FP105234-sp</strain>
    </source>
</reference>